<keyword evidence="3" id="KW-1185">Reference proteome</keyword>
<dbReference type="Proteomes" id="UP000600026">
    <property type="component" value="Unassembled WGS sequence"/>
</dbReference>
<accession>A0A919GUD3</accession>
<proteinExistence type="predicted"/>
<comment type="caution">
    <text evidence="2">The sequence shown here is derived from an EMBL/GenBank/DDBJ whole genome shotgun (WGS) entry which is preliminary data.</text>
</comment>
<reference evidence="2" key="1">
    <citation type="submission" date="2020-09" db="EMBL/GenBank/DDBJ databases">
        <title>Whole genome shotgun sequence of Streptomyces xanthophaeus NBRC 12829.</title>
        <authorList>
            <person name="Komaki H."/>
            <person name="Tamura T."/>
        </authorList>
    </citation>
    <scope>NUCLEOTIDE SEQUENCE</scope>
    <source>
        <strain evidence="2">NBRC 12829</strain>
    </source>
</reference>
<feature type="transmembrane region" description="Helical" evidence="1">
    <location>
        <begin position="12"/>
        <end position="34"/>
    </location>
</feature>
<keyword evidence="1" id="KW-0812">Transmembrane</keyword>
<evidence type="ECO:0000313" key="2">
    <source>
        <dbReference type="EMBL" id="GHI82796.1"/>
    </source>
</evidence>
<dbReference type="EMBL" id="BNEE01000002">
    <property type="protein sequence ID" value="GHI82796.1"/>
    <property type="molecule type" value="Genomic_DNA"/>
</dbReference>
<evidence type="ECO:0000313" key="3">
    <source>
        <dbReference type="Proteomes" id="UP000600026"/>
    </source>
</evidence>
<feature type="transmembrane region" description="Helical" evidence="1">
    <location>
        <begin position="54"/>
        <end position="77"/>
    </location>
</feature>
<dbReference type="AlphaFoldDB" id="A0A919GUD3"/>
<keyword evidence="1" id="KW-1133">Transmembrane helix</keyword>
<gene>
    <name evidence="2" type="ORF">Sxan_01600</name>
</gene>
<evidence type="ECO:0000256" key="1">
    <source>
        <dbReference type="SAM" id="Phobius"/>
    </source>
</evidence>
<organism evidence="2 3">
    <name type="scientific">Streptomyces xanthophaeus</name>
    <dbReference type="NCBI Taxonomy" id="67385"/>
    <lineage>
        <taxon>Bacteria</taxon>
        <taxon>Bacillati</taxon>
        <taxon>Actinomycetota</taxon>
        <taxon>Actinomycetes</taxon>
        <taxon>Kitasatosporales</taxon>
        <taxon>Streptomycetaceae</taxon>
        <taxon>Streptomyces</taxon>
    </lineage>
</organism>
<name>A0A919GUD3_9ACTN</name>
<protein>
    <submittedName>
        <fullName evidence="2">Uncharacterized protein</fullName>
    </submittedName>
</protein>
<sequence>MPPSLPTTTRSPVINVTVALGAGFALALPDVLVAPGGAEPAAWAGGVAADAVPAISVPATAAAIAAVLTLVVVLTRFPPTSPARQRVRRYHARG</sequence>
<keyword evidence="1" id="KW-0472">Membrane</keyword>